<dbReference type="EMBL" id="JAPCXC010000029">
    <property type="protein sequence ID" value="KAJ1609913.1"/>
    <property type="molecule type" value="Genomic_DNA"/>
</dbReference>
<comment type="caution">
    <text evidence="1">The sequence shown here is derived from an EMBL/GenBank/DDBJ whole genome shotgun (WGS) entry which is preliminary data.</text>
</comment>
<accession>A0A9D5DHK3</accession>
<gene>
    <name evidence="1" type="ORF">OJ253_1385</name>
</gene>
<evidence type="ECO:0000313" key="1">
    <source>
        <dbReference type="EMBL" id="KAJ1609913.1"/>
    </source>
</evidence>
<reference evidence="1" key="1">
    <citation type="submission" date="2022-10" db="EMBL/GenBank/DDBJ databases">
        <title>Adaptive evolution leads to modifications in subtelomeric GC content in a zoonotic Cryptosporidium species.</title>
        <authorList>
            <person name="Li J."/>
            <person name="Feng Y."/>
            <person name="Xiao L."/>
        </authorList>
    </citation>
    <scope>NUCLEOTIDE SEQUENCE</scope>
    <source>
        <strain evidence="1">33844</strain>
    </source>
</reference>
<dbReference type="Proteomes" id="UP001067231">
    <property type="component" value="Unassembled WGS sequence"/>
</dbReference>
<dbReference type="AlphaFoldDB" id="A0A9D5DHK3"/>
<proteinExistence type="predicted"/>
<organism evidence="1">
    <name type="scientific">Cryptosporidium canis</name>
    <dbReference type="NCBI Taxonomy" id="195482"/>
    <lineage>
        <taxon>Eukaryota</taxon>
        <taxon>Sar</taxon>
        <taxon>Alveolata</taxon>
        <taxon>Apicomplexa</taxon>
        <taxon>Conoidasida</taxon>
        <taxon>Coccidia</taxon>
        <taxon>Eucoccidiorida</taxon>
        <taxon>Eimeriorina</taxon>
        <taxon>Cryptosporidiidae</taxon>
        <taxon>Cryptosporidium</taxon>
    </lineage>
</organism>
<sequence>MTIYEDNLNEVKLSKFPDLGDTPFNRKEFGSDIYCEIEPPIGQNSLQTQNHEQDMLDVKAKQAEISDEQIEVTEDMENFNSACNIFEARGFHRQKNMGDECSDTDSSLENGQESGRIIMLDLDNTLIPTNWIMQAWRNAQYELGNDGDCIDYSENETELYELTKQIREELVQVGLFDALEKLFFDLWGDGKAFKIIIITNAGVRTVELFYLKYCLPKLGELLKRHNVEIRSTEEYIKKKGPPPSPFKECEYREFYTNAKLYEFQRVLLDCWSNCTMRTDDIPTIFDIISAGDQACEMTAACRISKFYENKIRRTKLVYIHDPEDLRFWNQKPESFITQLSETHRELLNILCNDSETLIGMNDMNSTGFTAFEEENEGENEEEFEEVALGWHYKSKYINIAVSRPERFILPVGSSEIYVETEKEYFEKGKDVAQ</sequence>
<name>A0A9D5DHK3_9CRYT</name>
<dbReference type="OrthoDB" id="338251at2759"/>
<protein>
    <submittedName>
        <fullName evidence="1">Uncharacterized protein</fullName>
    </submittedName>
</protein>